<keyword evidence="1" id="KW-0732">Signal</keyword>
<comment type="caution">
    <text evidence="2">The sequence shown here is derived from an EMBL/GenBank/DDBJ whole genome shotgun (WGS) entry which is preliminary data.</text>
</comment>
<keyword evidence="3" id="KW-1185">Reference proteome</keyword>
<evidence type="ECO:0000313" key="3">
    <source>
        <dbReference type="Proteomes" id="UP000037460"/>
    </source>
</evidence>
<protein>
    <submittedName>
        <fullName evidence="2">Uncharacterized protein</fullName>
    </submittedName>
</protein>
<gene>
    <name evidence="2" type="ORF">Ctob_000775</name>
</gene>
<dbReference type="Proteomes" id="UP000037460">
    <property type="component" value="Unassembled WGS sequence"/>
</dbReference>
<organism evidence="2 3">
    <name type="scientific">Chrysochromulina tobinii</name>
    <dbReference type="NCBI Taxonomy" id="1460289"/>
    <lineage>
        <taxon>Eukaryota</taxon>
        <taxon>Haptista</taxon>
        <taxon>Haptophyta</taxon>
        <taxon>Prymnesiophyceae</taxon>
        <taxon>Prymnesiales</taxon>
        <taxon>Chrysochromulinaceae</taxon>
        <taxon>Chrysochromulina</taxon>
    </lineage>
</organism>
<reference evidence="3" key="1">
    <citation type="journal article" date="2015" name="PLoS Genet.">
        <title>Genome Sequence and Transcriptome Analyses of Chrysochromulina tobin: Metabolic Tools for Enhanced Algal Fitness in the Prominent Order Prymnesiales (Haptophyceae).</title>
        <authorList>
            <person name="Hovde B.T."/>
            <person name="Deodato C.R."/>
            <person name="Hunsperger H.M."/>
            <person name="Ryken S.A."/>
            <person name="Yost W."/>
            <person name="Jha R.K."/>
            <person name="Patterson J."/>
            <person name="Monnat R.J. Jr."/>
            <person name="Barlow S.B."/>
            <person name="Starkenburg S.R."/>
            <person name="Cattolico R.A."/>
        </authorList>
    </citation>
    <scope>NUCLEOTIDE SEQUENCE</scope>
    <source>
        <strain evidence="3">CCMP291</strain>
    </source>
</reference>
<dbReference type="EMBL" id="JWZX01003152">
    <property type="protein sequence ID" value="KOO23840.1"/>
    <property type="molecule type" value="Genomic_DNA"/>
</dbReference>
<sequence length="293" mass="30592">MRLAPSMFVGPLLLIVQELLQTELERALAAWLQARGRTGGRLPELSEISTEIASSSTEIASSVPSVELPVQTPAAAAMERAAFAMASSAARLARSCLELGGPSTAVASTEPQLPSGVTLSDATKAALATLPDAAKKELLEKFGALAASPGADDEEGDLAMRDCDLTARDRDLRLEKLRSVGVLSPARHRFYQAAVRVAVLEEVARVASGGVRPAAAEGTGSDDTIGLSIEDCVVLRRLLAVLPTSAAAGASAALKAAAGTVEMATVDLTSIERRLELTQQDFYPGDYRGFYGL</sequence>
<name>A0A0M0JBH4_9EUKA</name>
<accession>A0A0M0JBH4</accession>
<feature type="chain" id="PRO_5005601590" evidence="1">
    <location>
        <begin position="22"/>
        <end position="293"/>
    </location>
</feature>
<evidence type="ECO:0000313" key="2">
    <source>
        <dbReference type="EMBL" id="KOO23840.1"/>
    </source>
</evidence>
<feature type="signal peptide" evidence="1">
    <location>
        <begin position="1"/>
        <end position="21"/>
    </location>
</feature>
<proteinExistence type="predicted"/>
<evidence type="ECO:0000256" key="1">
    <source>
        <dbReference type="SAM" id="SignalP"/>
    </source>
</evidence>
<dbReference type="AlphaFoldDB" id="A0A0M0JBH4"/>